<dbReference type="PANTHER" id="PTHR47506:SF6">
    <property type="entry name" value="HTH-TYPE TRANSCRIPTIONAL REPRESSOR NEMR"/>
    <property type="match status" value="1"/>
</dbReference>
<evidence type="ECO:0000313" key="6">
    <source>
        <dbReference type="EMBL" id="WOB08551.1"/>
    </source>
</evidence>
<evidence type="ECO:0000259" key="5">
    <source>
        <dbReference type="PROSITE" id="PS50977"/>
    </source>
</evidence>
<dbReference type="PANTHER" id="PTHR47506">
    <property type="entry name" value="TRANSCRIPTIONAL REGULATORY PROTEIN"/>
    <property type="match status" value="1"/>
</dbReference>
<evidence type="ECO:0000256" key="2">
    <source>
        <dbReference type="ARBA" id="ARBA00023125"/>
    </source>
</evidence>
<dbReference type="EMBL" id="CP136336">
    <property type="protein sequence ID" value="WOB08551.1"/>
    <property type="molecule type" value="Genomic_DNA"/>
</dbReference>
<organism evidence="6 7">
    <name type="scientific">Piscinibacter gummiphilus</name>
    <dbReference type="NCBI Taxonomy" id="946333"/>
    <lineage>
        <taxon>Bacteria</taxon>
        <taxon>Pseudomonadati</taxon>
        <taxon>Pseudomonadota</taxon>
        <taxon>Betaproteobacteria</taxon>
        <taxon>Burkholderiales</taxon>
        <taxon>Sphaerotilaceae</taxon>
        <taxon>Piscinibacter</taxon>
    </lineage>
</organism>
<evidence type="ECO:0000256" key="4">
    <source>
        <dbReference type="PROSITE-ProRule" id="PRU00335"/>
    </source>
</evidence>
<accession>A0ABZ0CUA1</accession>
<gene>
    <name evidence="6" type="ORF">RXV79_00525</name>
</gene>
<dbReference type="InterPro" id="IPR001647">
    <property type="entry name" value="HTH_TetR"/>
</dbReference>
<reference evidence="6 7" key="1">
    <citation type="submission" date="2023-10" db="EMBL/GenBank/DDBJ databases">
        <title>Bacteria for the degradation of biodegradable plastic PBAT(Polybutylene adipate terephthalate).</title>
        <authorList>
            <person name="Weon H.-Y."/>
            <person name="Yeon J."/>
        </authorList>
    </citation>
    <scope>NUCLEOTIDE SEQUENCE [LARGE SCALE GENOMIC DNA]</scope>
    <source>
        <strain evidence="6 7">SBD 7-3</strain>
    </source>
</reference>
<dbReference type="SUPFAM" id="SSF46689">
    <property type="entry name" value="Homeodomain-like"/>
    <property type="match status" value="1"/>
</dbReference>
<dbReference type="InterPro" id="IPR036271">
    <property type="entry name" value="Tet_transcr_reg_TetR-rel_C_sf"/>
</dbReference>
<name>A0ABZ0CUA1_9BURK</name>
<dbReference type="SUPFAM" id="SSF48498">
    <property type="entry name" value="Tetracyclin repressor-like, C-terminal domain"/>
    <property type="match status" value="1"/>
</dbReference>
<protein>
    <submittedName>
        <fullName evidence="6">TetR/AcrR family transcriptional regulator</fullName>
    </submittedName>
</protein>
<keyword evidence="7" id="KW-1185">Reference proteome</keyword>
<keyword evidence="3" id="KW-0804">Transcription</keyword>
<dbReference type="Pfam" id="PF16925">
    <property type="entry name" value="TetR_C_13"/>
    <property type="match status" value="1"/>
</dbReference>
<sequence>MARRRDKSEQTLAAIVAAGMDIAVHKGLQSVTLNAIAQKLDISKSGVFVRVGSLEALQVLILDEYERIFALTVFMPTLSEPAGLPRLNAIVHRWVHHGNELTALIASHYAVNTFDDDPDAHPDALRTRLVNGMMAWRQTLERTVQQAIERGHLRADSDPEQMVFEVFSLLSGFLYDAHVKRDPKCFERVMSAYGRLLSTYRAFDQNTKG</sequence>
<feature type="DNA-binding region" description="H-T-H motif" evidence="4">
    <location>
        <begin position="32"/>
        <end position="51"/>
    </location>
</feature>
<dbReference type="InterPro" id="IPR011075">
    <property type="entry name" value="TetR_C"/>
</dbReference>
<dbReference type="RefSeq" id="WP_296724588.1">
    <property type="nucleotide sequence ID" value="NZ_CP136336.1"/>
</dbReference>
<evidence type="ECO:0000256" key="1">
    <source>
        <dbReference type="ARBA" id="ARBA00023015"/>
    </source>
</evidence>
<keyword evidence="2 4" id="KW-0238">DNA-binding</keyword>
<evidence type="ECO:0000313" key="7">
    <source>
        <dbReference type="Proteomes" id="UP001303946"/>
    </source>
</evidence>
<dbReference type="Gene3D" id="1.10.10.60">
    <property type="entry name" value="Homeodomain-like"/>
    <property type="match status" value="1"/>
</dbReference>
<dbReference type="Gene3D" id="1.10.357.10">
    <property type="entry name" value="Tetracycline Repressor, domain 2"/>
    <property type="match status" value="1"/>
</dbReference>
<keyword evidence="1" id="KW-0805">Transcription regulation</keyword>
<proteinExistence type="predicted"/>
<dbReference type="PROSITE" id="PS50977">
    <property type="entry name" value="HTH_TETR_2"/>
    <property type="match status" value="1"/>
</dbReference>
<feature type="domain" description="HTH tetR-type" evidence="5">
    <location>
        <begin position="9"/>
        <end position="69"/>
    </location>
</feature>
<dbReference type="Proteomes" id="UP001303946">
    <property type="component" value="Chromosome"/>
</dbReference>
<evidence type="ECO:0000256" key="3">
    <source>
        <dbReference type="ARBA" id="ARBA00023163"/>
    </source>
</evidence>
<dbReference type="InterPro" id="IPR009057">
    <property type="entry name" value="Homeodomain-like_sf"/>
</dbReference>